<keyword evidence="2" id="KW-1185">Reference proteome</keyword>
<dbReference type="RefSeq" id="WP_139235677.1">
    <property type="nucleotide sequence ID" value="NZ_FPAM01000004.1"/>
</dbReference>
<dbReference type="AlphaFoldDB" id="A0A1Q5ZY95"/>
<protein>
    <submittedName>
        <fullName evidence="1">Uncharacterized protein</fullName>
    </submittedName>
</protein>
<dbReference type="STRING" id="1302689.RG47T_2178"/>
<comment type="caution">
    <text evidence="1">The sequence shown here is derived from an EMBL/GenBank/DDBJ whole genome shotgun (WGS) entry which is preliminary data.</text>
</comment>
<proteinExistence type="predicted"/>
<organism evidence="1 2">
    <name type="scientific">Mucilaginibacter polytrichastri</name>
    <dbReference type="NCBI Taxonomy" id="1302689"/>
    <lineage>
        <taxon>Bacteria</taxon>
        <taxon>Pseudomonadati</taxon>
        <taxon>Bacteroidota</taxon>
        <taxon>Sphingobacteriia</taxon>
        <taxon>Sphingobacteriales</taxon>
        <taxon>Sphingobacteriaceae</taxon>
        <taxon>Mucilaginibacter</taxon>
    </lineage>
</organism>
<evidence type="ECO:0000313" key="1">
    <source>
        <dbReference type="EMBL" id="OKS86721.1"/>
    </source>
</evidence>
<sequence>MPGSLNSLIGFLLYPSVDLSTAFHPKYNTGISFAYLKDDSSSTTVVALIMELDDMTNLAAST</sequence>
<gene>
    <name evidence="1" type="ORF">RG47T_2178</name>
</gene>
<dbReference type="Proteomes" id="UP000186720">
    <property type="component" value="Unassembled WGS sequence"/>
</dbReference>
<name>A0A1Q5ZY95_9SPHI</name>
<reference evidence="1 2" key="1">
    <citation type="submission" date="2016-11" db="EMBL/GenBank/DDBJ databases">
        <title>Whole Genome Sequencing of Mucilaginibacter polytrichastri RG4-7(T) isolated from the moss sample.</title>
        <authorList>
            <person name="Li Y."/>
        </authorList>
    </citation>
    <scope>NUCLEOTIDE SEQUENCE [LARGE SCALE GENOMIC DNA]</scope>
    <source>
        <strain evidence="1 2">RG4-7</strain>
    </source>
</reference>
<evidence type="ECO:0000313" key="2">
    <source>
        <dbReference type="Proteomes" id="UP000186720"/>
    </source>
</evidence>
<dbReference type="EMBL" id="MPPL01000001">
    <property type="protein sequence ID" value="OKS86721.1"/>
    <property type="molecule type" value="Genomic_DNA"/>
</dbReference>
<accession>A0A1Q5ZY95</accession>